<comment type="caution">
    <text evidence="1">The sequence shown here is derived from an EMBL/GenBank/DDBJ whole genome shotgun (WGS) entry which is preliminary data.</text>
</comment>
<evidence type="ECO:0000313" key="2">
    <source>
        <dbReference type="Proteomes" id="UP000828390"/>
    </source>
</evidence>
<dbReference type="InterPro" id="IPR011029">
    <property type="entry name" value="DEATH-like_dom_sf"/>
</dbReference>
<reference evidence="1" key="2">
    <citation type="submission" date="2020-11" db="EMBL/GenBank/DDBJ databases">
        <authorList>
            <person name="McCartney M.A."/>
            <person name="Auch B."/>
            <person name="Kono T."/>
            <person name="Mallez S."/>
            <person name="Becker A."/>
            <person name="Gohl D.M."/>
            <person name="Silverstein K.A.T."/>
            <person name="Koren S."/>
            <person name="Bechman K.B."/>
            <person name="Herman A."/>
            <person name="Abrahante J.E."/>
            <person name="Garbe J."/>
        </authorList>
    </citation>
    <scope>NUCLEOTIDE SEQUENCE</scope>
    <source>
        <strain evidence="1">Duluth1</strain>
        <tissue evidence="1">Whole animal</tissue>
    </source>
</reference>
<gene>
    <name evidence="1" type="ORF">DPMN_003201</name>
</gene>
<organism evidence="1 2">
    <name type="scientific">Dreissena polymorpha</name>
    <name type="common">Zebra mussel</name>
    <name type="synonym">Mytilus polymorpha</name>
    <dbReference type="NCBI Taxonomy" id="45954"/>
    <lineage>
        <taxon>Eukaryota</taxon>
        <taxon>Metazoa</taxon>
        <taxon>Spiralia</taxon>
        <taxon>Lophotrochozoa</taxon>
        <taxon>Mollusca</taxon>
        <taxon>Bivalvia</taxon>
        <taxon>Autobranchia</taxon>
        <taxon>Heteroconchia</taxon>
        <taxon>Euheterodonta</taxon>
        <taxon>Imparidentia</taxon>
        <taxon>Neoheterodontei</taxon>
        <taxon>Myida</taxon>
        <taxon>Dreissenoidea</taxon>
        <taxon>Dreissenidae</taxon>
        <taxon>Dreissena</taxon>
    </lineage>
</organism>
<dbReference type="AlphaFoldDB" id="A0A9D4RSF3"/>
<dbReference type="EMBL" id="JAIWYP010000001">
    <property type="protein sequence ID" value="KAH3879299.1"/>
    <property type="molecule type" value="Genomic_DNA"/>
</dbReference>
<dbReference type="SUPFAM" id="SSF47986">
    <property type="entry name" value="DEATH domain"/>
    <property type="match status" value="1"/>
</dbReference>
<keyword evidence="2" id="KW-1185">Reference proteome</keyword>
<name>A0A9D4RSF3_DREPO</name>
<evidence type="ECO:0000313" key="1">
    <source>
        <dbReference type="EMBL" id="KAH3879299.1"/>
    </source>
</evidence>
<sequence>MAGDKDEDEKYHETLTENFYLFSKYLVPEDYIAELVSASVLTLEDREVILNHFVNQTRRQRASRLFRLGQWLLR</sequence>
<proteinExistence type="predicted"/>
<dbReference type="Proteomes" id="UP000828390">
    <property type="component" value="Unassembled WGS sequence"/>
</dbReference>
<protein>
    <submittedName>
        <fullName evidence="1">Uncharacterized protein</fullName>
    </submittedName>
</protein>
<reference evidence="1" key="1">
    <citation type="journal article" date="2019" name="bioRxiv">
        <title>The Genome of the Zebra Mussel, Dreissena polymorpha: A Resource for Invasive Species Research.</title>
        <authorList>
            <person name="McCartney M.A."/>
            <person name="Auch B."/>
            <person name="Kono T."/>
            <person name="Mallez S."/>
            <person name="Zhang Y."/>
            <person name="Obille A."/>
            <person name="Becker A."/>
            <person name="Abrahante J.E."/>
            <person name="Garbe J."/>
            <person name="Badalamenti J.P."/>
            <person name="Herman A."/>
            <person name="Mangelson H."/>
            <person name="Liachko I."/>
            <person name="Sullivan S."/>
            <person name="Sone E.D."/>
            <person name="Koren S."/>
            <person name="Silverstein K.A.T."/>
            <person name="Beckman K.B."/>
            <person name="Gohl D.M."/>
        </authorList>
    </citation>
    <scope>NUCLEOTIDE SEQUENCE</scope>
    <source>
        <strain evidence="1">Duluth1</strain>
        <tissue evidence="1">Whole animal</tissue>
    </source>
</reference>
<dbReference type="Gene3D" id="1.10.533.10">
    <property type="entry name" value="Death Domain, Fas"/>
    <property type="match status" value="1"/>
</dbReference>
<accession>A0A9D4RSF3</accession>